<evidence type="ECO:0000313" key="3">
    <source>
        <dbReference type="Proteomes" id="UP000515847"/>
    </source>
</evidence>
<dbReference type="KEGG" id="tfr:BR63_05560"/>
<dbReference type="InterPro" id="IPR036868">
    <property type="entry name" value="TusA-like_sf"/>
</dbReference>
<dbReference type="RefSeq" id="WP_034424203.1">
    <property type="nucleotide sequence ID" value="NZ_CP045798.1"/>
</dbReference>
<dbReference type="Proteomes" id="UP000515847">
    <property type="component" value="Chromosome"/>
</dbReference>
<name>A0A7G6E171_THEFR</name>
<dbReference type="AlphaFoldDB" id="A0A7G6E171"/>
<organism evidence="2 3">
    <name type="scientific">Thermanaerosceptrum fracticalcis</name>
    <dbReference type="NCBI Taxonomy" id="1712410"/>
    <lineage>
        <taxon>Bacteria</taxon>
        <taxon>Bacillati</taxon>
        <taxon>Bacillota</taxon>
        <taxon>Clostridia</taxon>
        <taxon>Eubacteriales</taxon>
        <taxon>Peptococcaceae</taxon>
        <taxon>Thermanaerosceptrum</taxon>
    </lineage>
</organism>
<evidence type="ECO:0000259" key="1">
    <source>
        <dbReference type="PROSITE" id="PS01148"/>
    </source>
</evidence>
<sequence>MSQVVDARGLSCPEPLVLTTQAIKQFPSGPIKVIVDNASARDNVSRMAENLGWRVEIEKAQEEYVLALSK</sequence>
<dbReference type="Pfam" id="PF01206">
    <property type="entry name" value="TusA"/>
    <property type="match status" value="1"/>
</dbReference>
<dbReference type="Gene3D" id="3.30.110.40">
    <property type="entry name" value="TusA-like domain"/>
    <property type="match status" value="1"/>
</dbReference>
<dbReference type="CDD" id="cd03421">
    <property type="entry name" value="SirA_like_N"/>
    <property type="match status" value="1"/>
</dbReference>
<dbReference type="OrthoDB" id="9797352at2"/>
<gene>
    <name evidence="2" type="ORF">BR63_05560</name>
</gene>
<dbReference type="SUPFAM" id="SSF64307">
    <property type="entry name" value="SirA-like"/>
    <property type="match status" value="1"/>
</dbReference>
<dbReference type="InterPro" id="IPR001455">
    <property type="entry name" value="TusA-like"/>
</dbReference>
<accession>A0A7G6E171</accession>
<protein>
    <submittedName>
        <fullName evidence="2">SirA family protein</fullName>
    </submittedName>
</protein>
<dbReference type="PROSITE" id="PS01148">
    <property type="entry name" value="UPF0033"/>
    <property type="match status" value="1"/>
</dbReference>
<reference evidence="2 3" key="1">
    <citation type="journal article" date="2019" name="Front. Microbiol.">
        <title>Thermoanaerosceptrum fracticalcis gen. nov. sp. nov., a Novel Fumarate-Fermenting Microorganism From a Deep Fractured Carbonate Aquifer of the US Great Basin.</title>
        <authorList>
            <person name="Hamilton-Brehm S.D."/>
            <person name="Stewart L.E."/>
            <person name="Zavarin M."/>
            <person name="Caldwell M."/>
            <person name="Lawson P.A."/>
            <person name="Onstott T.C."/>
            <person name="Grzymski J."/>
            <person name="Neveux I."/>
            <person name="Lollar B.S."/>
            <person name="Russell C.E."/>
            <person name="Moser D.P."/>
        </authorList>
    </citation>
    <scope>NUCLEOTIDE SEQUENCE [LARGE SCALE GENOMIC DNA]</scope>
    <source>
        <strain evidence="2 3">DRI-13</strain>
    </source>
</reference>
<feature type="domain" description="UPF0033" evidence="1">
    <location>
        <begin position="5"/>
        <end position="29"/>
    </location>
</feature>
<keyword evidence="3" id="KW-1185">Reference proteome</keyword>
<evidence type="ECO:0000313" key="2">
    <source>
        <dbReference type="EMBL" id="QNB45825.1"/>
    </source>
</evidence>
<dbReference type="EMBL" id="CP045798">
    <property type="protein sequence ID" value="QNB45825.1"/>
    <property type="molecule type" value="Genomic_DNA"/>
</dbReference>
<proteinExistence type="predicted"/>